<dbReference type="PANTHER" id="PTHR22847">
    <property type="entry name" value="WD40 REPEAT PROTEIN"/>
    <property type="match status" value="1"/>
</dbReference>
<dbReference type="Gene3D" id="2.130.10.10">
    <property type="entry name" value="YVTN repeat-like/Quinoprotein amine dehydrogenase"/>
    <property type="match status" value="2"/>
</dbReference>
<keyword evidence="2" id="KW-0677">Repeat</keyword>
<feature type="compositionally biased region" description="Pro residues" evidence="4">
    <location>
        <begin position="412"/>
        <end position="421"/>
    </location>
</feature>
<evidence type="ECO:0000313" key="5">
    <source>
        <dbReference type="EMBL" id="KIO29476.1"/>
    </source>
</evidence>
<dbReference type="STRING" id="1051891.A0A0C3QN89"/>
<evidence type="ECO:0000256" key="3">
    <source>
        <dbReference type="PROSITE-ProRule" id="PRU00221"/>
    </source>
</evidence>
<dbReference type="EMBL" id="KN822982">
    <property type="protein sequence ID" value="KIO29476.1"/>
    <property type="molecule type" value="Genomic_DNA"/>
</dbReference>
<dbReference type="HOGENOM" id="CLU_352734_0_0_1"/>
<dbReference type="PANTHER" id="PTHR22847:SF637">
    <property type="entry name" value="WD REPEAT DOMAIN 5B"/>
    <property type="match status" value="1"/>
</dbReference>
<sequence>MSGLVLPQLLKEEYPSYPGTAPAAPSLEQEAKSIWEKNREYLEGFKNDILTSEPRSKEFRFAIRVAKHFFRTDNTYDASGVAEALQFIDVIRKRHEAVVATSAERQLLQSVRKVLSVIFQHHHKFNDPRDLQMGAEAPNPPFNNPYNTNLSMAIDPALTNSTEPQRPVIRPPPHLSQSPVHHSDLSSPTPLRSTDPATFLSFFDQSSTSNGLALPFQIEHQLSMNEVTVEQPLPTVSVRPPNRVASLLMRAMAAKKAAQIEAPVVEPSDPIVASTGPVVAPSDPIVAPADPIAALIQMEDFQDPEDAEMQAGEPPLEEDMVFQWTLPPEPVSSSPQKKEPVVVEDTPMETLAPEVVQDEVPDVEEPVMEDTQMETLVPEDTQDEVPDVEEPKLEGEDDVTESSLTNVSTPSLPHPDPPATEPEPELPEVIQPSPLSSKVVRRIDLNSGKTLQVYKGHTGPVTCLTFYDKVDSDGSLKTFLITGSWDKTKAVVSDTPAHEDFVKTLLVIPSSRILASGSSDKLLKLWDLDGLVAEGEAATLHQLASISGHRRPVETLATPDSNPNHLVSGDSMGVMKAWNLEERWRASSNSLPNVRATPTTDIGGHRTGVNDIVIASSYLWTASTDETVTIRRYTPANSSSASSSITSLEHPNPVRCLLLLPNSPIAQPFLLTGHGDVIRIYDVSELVEEDEDPGESGNQKPLTEVSGVARLLNEVDAHSHSVTSLQLWLKTSSEVPTGEPWIVSGSLDGTVRKWRLSELVAGKKFAPAPPEPTANGAVDSMLTEEEERELAELMEDD</sequence>
<feature type="region of interest" description="Disordered" evidence="4">
    <location>
        <begin position="326"/>
        <end position="430"/>
    </location>
</feature>
<organism evidence="5 6">
    <name type="scientific">Tulasnella calospora MUT 4182</name>
    <dbReference type="NCBI Taxonomy" id="1051891"/>
    <lineage>
        <taxon>Eukaryota</taxon>
        <taxon>Fungi</taxon>
        <taxon>Dikarya</taxon>
        <taxon>Basidiomycota</taxon>
        <taxon>Agaricomycotina</taxon>
        <taxon>Agaricomycetes</taxon>
        <taxon>Cantharellales</taxon>
        <taxon>Tulasnellaceae</taxon>
        <taxon>Tulasnella</taxon>
    </lineage>
</organism>
<dbReference type="SMART" id="SM00320">
    <property type="entry name" value="WD40"/>
    <property type="match status" value="6"/>
</dbReference>
<dbReference type="Proteomes" id="UP000054248">
    <property type="component" value="Unassembled WGS sequence"/>
</dbReference>
<dbReference type="SUPFAM" id="SSF50978">
    <property type="entry name" value="WD40 repeat-like"/>
    <property type="match status" value="1"/>
</dbReference>
<dbReference type="InterPro" id="IPR019775">
    <property type="entry name" value="WD40_repeat_CS"/>
</dbReference>
<dbReference type="OrthoDB" id="6262491at2759"/>
<evidence type="ECO:0000256" key="2">
    <source>
        <dbReference type="ARBA" id="ARBA00022737"/>
    </source>
</evidence>
<dbReference type="AlphaFoldDB" id="A0A0C3QN89"/>
<dbReference type="PROSITE" id="PS50082">
    <property type="entry name" value="WD_REPEATS_2"/>
    <property type="match status" value="1"/>
</dbReference>
<evidence type="ECO:0000313" key="6">
    <source>
        <dbReference type="Proteomes" id="UP000054248"/>
    </source>
</evidence>
<protein>
    <submittedName>
        <fullName evidence="5">Uncharacterized protein</fullName>
    </submittedName>
</protein>
<feature type="repeat" description="WD" evidence="3">
    <location>
        <begin position="495"/>
        <end position="529"/>
    </location>
</feature>
<feature type="compositionally biased region" description="Polar residues" evidence="4">
    <location>
        <begin position="401"/>
        <end position="411"/>
    </location>
</feature>
<evidence type="ECO:0000256" key="4">
    <source>
        <dbReference type="SAM" id="MobiDB-lite"/>
    </source>
</evidence>
<name>A0A0C3QN89_9AGAM</name>
<dbReference type="Pfam" id="PF00400">
    <property type="entry name" value="WD40"/>
    <property type="match status" value="3"/>
</dbReference>
<feature type="region of interest" description="Disordered" evidence="4">
    <location>
        <begin position="765"/>
        <end position="797"/>
    </location>
</feature>
<reference evidence="6" key="2">
    <citation type="submission" date="2015-01" db="EMBL/GenBank/DDBJ databases">
        <title>Evolutionary Origins and Diversification of the Mycorrhizal Mutualists.</title>
        <authorList>
            <consortium name="DOE Joint Genome Institute"/>
            <consortium name="Mycorrhizal Genomics Consortium"/>
            <person name="Kohler A."/>
            <person name="Kuo A."/>
            <person name="Nagy L.G."/>
            <person name="Floudas D."/>
            <person name="Copeland A."/>
            <person name="Barry K.W."/>
            <person name="Cichocki N."/>
            <person name="Veneault-Fourrey C."/>
            <person name="LaButti K."/>
            <person name="Lindquist E.A."/>
            <person name="Lipzen A."/>
            <person name="Lundell T."/>
            <person name="Morin E."/>
            <person name="Murat C."/>
            <person name="Riley R."/>
            <person name="Ohm R."/>
            <person name="Sun H."/>
            <person name="Tunlid A."/>
            <person name="Henrissat B."/>
            <person name="Grigoriev I.V."/>
            <person name="Hibbett D.S."/>
            <person name="Martin F."/>
        </authorList>
    </citation>
    <scope>NUCLEOTIDE SEQUENCE [LARGE SCALE GENOMIC DNA]</scope>
    <source>
        <strain evidence="6">MUT 4182</strain>
    </source>
</reference>
<keyword evidence="1 3" id="KW-0853">WD repeat</keyword>
<keyword evidence="6" id="KW-1185">Reference proteome</keyword>
<dbReference type="PROSITE" id="PS50294">
    <property type="entry name" value="WD_REPEATS_REGION"/>
    <property type="match status" value="1"/>
</dbReference>
<feature type="compositionally biased region" description="Acidic residues" evidence="4">
    <location>
        <begin position="356"/>
        <end position="372"/>
    </location>
</feature>
<evidence type="ECO:0000256" key="1">
    <source>
        <dbReference type="ARBA" id="ARBA00022574"/>
    </source>
</evidence>
<reference evidence="5 6" key="1">
    <citation type="submission" date="2014-04" db="EMBL/GenBank/DDBJ databases">
        <authorList>
            <consortium name="DOE Joint Genome Institute"/>
            <person name="Kuo A."/>
            <person name="Girlanda M."/>
            <person name="Perotto S."/>
            <person name="Kohler A."/>
            <person name="Nagy L.G."/>
            <person name="Floudas D."/>
            <person name="Copeland A."/>
            <person name="Barry K.W."/>
            <person name="Cichocki N."/>
            <person name="Veneault-Fourrey C."/>
            <person name="LaButti K."/>
            <person name="Lindquist E.A."/>
            <person name="Lipzen A."/>
            <person name="Lundell T."/>
            <person name="Morin E."/>
            <person name="Murat C."/>
            <person name="Sun H."/>
            <person name="Tunlid A."/>
            <person name="Henrissat B."/>
            <person name="Grigoriev I.V."/>
            <person name="Hibbett D.S."/>
            <person name="Martin F."/>
            <person name="Nordberg H.P."/>
            <person name="Cantor M.N."/>
            <person name="Hua S.X."/>
        </authorList>
    </citation>
    <scope>NUCLEOTIDE SEQUENCE [LARGE SCALE GENOMIC DNA]</scope>
    <source>
        <strain evidence="5 6">MUT 4182</strain>
    </source>
</reference>
<accession>A0A0C3QN89</accession>
<dbReference type="PROSITE" id="PS00678">
    <property type="entry name" value="WD_REPEATS_1"/>
    <property type="match status" value="1"/>
</dbReference>
<dbReference type="GO" id="GO:1990234">
    <property type="term" value="C:transferase complex"/>
    <property type="evidence" value="ECO:0007669"/>
    <property type="project" value="UniProtKB-ARBA"/>
</dbReference>
<feature type="region of interest" description="Disordered" evidence="4">
    <location>
        <begin position="160"/>
        <end position="191"/>
    </location>
</feature>
<dbReference type="InterPro" id="IPR001680">
    <property type="entry name" value="WD40_rpt"/>
</dbReference>
<dbReference type="InterPro" id="IPR015943">
    <property type="entry name" value="WD40/YVTN_repeat-like_dom_sf"/>
</dbReference>
<proteinExistence type="predicted"/>
<feature type="compositionally biased region" description="Polar residues" evidence="4">
    <location>
        <begin position="175"/>
        <end position="191"/>
    </location>
</feature>
<feature type="compositionally biased region" description="Acidic residues" evidence="4">
    <location>
        <begin position="782"/>
        <end position="797"/>
    </location>
</feature>
<dbReference type="InterPro" id="IPR036322">
    <property type="entry name" value="WD40_repeat_dom_sf"/>
</dbReference>
<gene>
    <name evidence="5" type="ORF">M407DRAFT_6152</name>
</gene>